<reference evidence="2 3" key="1">
    <citation type="journal article" date="2019" name="Int. J. Syst. Evol. Microbiol.">
        <title>The Global Catalogue of Microorganisms (GCM) 10K type strain sequencing project: providing services to taxonomists for standard genome sequencing and annotation.</title>
        <authorList>
            <consortium name="The Broad Institute Genomics Platform"/>
            <consortium name="The Broad Institute Genome Sequencing Center for Infectious Disease"/>
            <person name="Wu L."/>
            <person name="Ma J."/>
        </authorList>
    </citation>
    <scope>NUCLEOTIDE SEQUENCE [LARGE SCALE GENOMIC DNA]</scope>
    <source>
        <strain evidence="2 3">JCM 14330</strain>
    </source>
</reference>
<organism evidence="2 3">
    <name type="scientific">Pigmentiphaga daeguensis</name>
    <dbReference type="NCBI Taxonomy" id="414049"/>
    <lineage>
        <taxon>Bacteria</taxon>
        <taxon>Pseudomonadati</taxon>
        <taxon>Pseudomonadota</taxon>
        <taxon>Betaproteobacteria</taxon>
        <taxon>Burkholderiales</taxon>
        <taxon>Alcaligenaceae</taxon>
        <taxon>Pigmentiphaga</taxon>
    </lineage>
</organism>
<dbReference type="InterPro" id="IPR029058">
    <property type="entry name" value="AB_hydrolase_fold"/>
</dbReference>
<dbReference type="Gene3D" id="3.40.50.1820">
    <property type="entry name" value="alpha/beta hydrolase"/>
    <property type="match status" value="1"/>
</dbReference>
<accession>A0ABN1BSM3</accession>
<dbReference type="Pfam" id="PF00561">
    <property type="entry name" value="Abhydrolase_1"/>
    <property type="match status" value="1"/>
</dbReference>
<dbReference type="SUPFAM" id="SSF53474">
    <property type="entry name" value="alpha/beta-Hydrolases"/>
    <property type="match status" value="1"/>
</dbReference>
<dbReference type="EMBL" id="BAAAEN010000006">
    <property type="protein sequence ID" value="GAA0504532.1"/>
    <property type="molecule type" value="Genomic_DNA"/>
</dbReference>
<sequence length="299" mass="33155">MTHRPEEIDIMSTPTPVFSEASTSRFVRIDTGDQKLQLHYNDVGSGGETVVMLHGAGPGASGWANFNRNIEPLVEAGYRVILLDFPGWSKSDPVVSTGSRSDLNAQALKGMMDAIGLDKAHIIGNSMGAHSAVAFALSNPARTGKLVLMGGGTGGPSQFVPMPTEGLKLIGALYRDPTIENLKRMMNVFVYDPGSLTEELFQARLDNMLARREHLRNFVKSSEVNPKQYPDLGHRLGEIKARTLVIWGRDDRFVPMDVGLRLLWGLPDAELHVFSRCGHWAQWEHAEKFNRMVREFLDD</sequence>
<evidence type="ECO:0000259" key="1">
    <source>
        <dbReference type="Pfam" id="PF00561"/>
    </source>
</evidence>
<evidence type="ECO:0000313" key="2">
    <source>
        <dbReference type="EMBL" id="GAA0504532.1"/>
    </source>
</evidence>
<dbReference type="PANTHER" id="PTHR43689">
    <property type="entry name" value="HYDROLASE"/>
    <property type="match status" value="1"/>
</dbReference>
<keyword evidence="3" id="KW-1185">Reference proteome</keyword>
<gene>
    <name evidence="2" type="ORF">GCM10009097_21800</name>
</gene>
<feature type="domain" description="AB hydrolase-1" evidence="1">
    <location>
        <begin position="49"/>
        <end position="286"/>
    </location>
</feature>
<dbReference type="PANTHER" id="PTHR43689:SF8">
    <property type="entry name" value="ALPHA_BETA-HYDROLASES SUPERFAMILY PROTEIN"/>
    <property type="match status" value="1"/>
</dbReference>
<dbReference type="Proteomes" id="UP001501706">
    <property type="component" value="Unassembled WGS sequence"/>
</dbReference>
<comment type="caution">
    <text evidence="2">The sequence shown here is derived from an EMBL/GenBank/DDBJ whole genome shotgun (WGS) entry which is preliminary data.</text>
</comment>
<protein>
    <submittedName>
        <fullName evidence="2">Alpha/beta fold hydrolase</fullName>
    </submittedName>
</protein>
<evidence type="ECO:0000313" key="3">
    <source>
        <dbReference type="Proteomes" id="UP001501706"/>
    </source>
</evidence>
<dbReference type="PRINTS" id="PR00111">
    <property type="entry name" value="ABHYDROLASE"/>
</dbReference>
<dbReference type="InterPro" id="IPR000073">
    <property type="entry name" value="AB_hydrolase_1"/>
</dbReference>
<name>A0ABN1BSM3_9BURK</name>
<keyword evidence="2" id="KW-0378">Hydrolase</keyword>
<dbReference type="GO" id="GO:0016787">
    <property type="term" value="F:hydrolase activity"/>
    <property type="evidence" value="ECO:0007669"/>
    <property type="project" value="UniProtKB-KW"/>
</dbReference>
<proteinExistence type="predicted"/>